<gene>
    <name evidence="5" type="ORF">RI129_003670</name>
</gene>
<protein>
    <recommendedName>
        <fullName evidence="7">Peroxisomal membrane protein 11B</fullName>
    </recommendedName>
</protein>
<keyword evidence="3" id="KW-0576">Peroxisome</keyword>
<dbReference type="Pfam" id="PF05648">
    <property type="entry name" value="PEX11"/>
    <property type="match status" value="1"/>
</dbReference>
<organism evidence="5 6">
    <name type="scientific">Pyrocoelia pectoralis</name>
    <dbReference type="NCBI Taxonomy" id="417401"/>
    <lineage>
        <taxon>Eukaryota</taxon>
        <taxon>Metazoa</taxon>
        <taxon>Ecdysozoa</taxon>
        <taxon>Arthropoda</taxon>
        <taxon>Hexapoda</taxon>
        <taxon>Insecta</taxon>
        <taxon>Pterygota</taxon>
        <taxon>Neoptera</taxon>
        <taxon>Endopterygota</taxon>
        <taxon>Coleoptera</taxon>
        <taxon>Polyphaga</taxon>
        <taxon>Elateriformia</taxon>
        <taxon>Elateroidea</taxon>
        <taxon>Lampyridae</taxon>
        <taxon>Lampyrinae</taxon>
        <taxon>Pyrocoelia</taxon>
    </lineage>
</organism>
<reference evidence="5 6" key="1">
    <citation type="journal article" date="2024" name="Insects">
        <title>An Improved Chromosome-Level Genome Assembly of the Firefly Pyrocoelia pectoralis.</title>
        <authorList>
            <person name="Fu X."/>
            <person name="Meyer-Rochow V.B."/>
            <person name="Ballantyne L."/>
            <person name="Zhu X."/>
        </authorList>
    </citation>
    <scope>NUCLEOTIDE SEQUENCE [LARGE SCALE GENOMIC DNA]</scope>
    <source>
        <strain evidence="5">XCY_ONT2</strain>
    </source>
</reference>
<comment type="caution">
    <text evidence="5">The sequence shown here is derived from an EMBL/GenBank/DDBJ whole genome shotgun (WGS) entry which is preliminary data.</text>
</comment>
<dbReference type="GO" id="GO:0016559">
    <property type="term" value="P:peroxisome fission"/>
    <property type="evidence" value="ECO:0007669"/>
    <property type="project" value="InterPro"/>
</dbReference>
<evidence type="ECO:0000313" key="6">
    <source>
        <dbReference type="Proteomes" id="UP001329430"/>
    </source>
</evidence>
<dbReference type="GO" id="GO:0005778">
    <property type="term" value="C:peroxisomal membrane"/>
    <property type="evidence" value="ECO:0007669"/>
    <property type="project" value="UniProtKB-SubCell"/>
</dbReference>
<evidence type="ECO:0000313" key="5">
    <source>
        <dbReference type="EMBL" id="KAK5648778.1"/>
    </source>
</evidence>
<evidence type="ECO:0008006" key="7">
    <source>
        <dbReference type="Google" id="ProtNLM"/>
    </source>
</evidence>
<sequence>MESLIKLNNQTAGRDKIARLAQYLSRLLWYRFEYYQKGGVHNLKALEYQLSTFRKLLRFGRCIDSLYTVIHSWQHPNLSLRLSITLSKIYNALFLFADHILWLGRSDLYNINTDKWSNISNKYWLYSIIMNLVRDFYEILVILKANKSRILPKSGVKNFNDILSCSAKAVVCINGYQNVVVDTVRNCCDVFIPLTALGHTKLSPGTIGLLGVISSIAGIISLIEPAVKLA</sequence>
<proteinExistence type="predicted"/>
<accession>A0AAN7VSL4</accession>
<dbReference type="InterPro" id="IPR008733">
    <property type="entry name" value="PEX11"/>
</dbReference>
<evidence type="ECO:0000256" key="2">
    <source>
        <dbReference type="ARBA" id="ARBA00023136"/>
    </source>
</evidence>
<comment type="subcellular location">
    <subcellularLocation>
        <location evidence="4">Peroxisome membrane</location>
    </subcellularLocation>
</comment>
<evidence type="ECO:0000256" key="1">
    <source>
        <dbReference type="ARBA" id="ARBA00022593"/>
    </source>
</evidence>
<keyword evidence="6" id="KW-1185">Reference proteome</keyword>
<dbReference type="Proteomes" id="UP001329430">
    <property type="component" value="Chromosome 2"/>
</dbReference>
<dbReference type="EMBL" id="JAVRBK010000002">
    <property type="protein sequence ID" value="KAK5648778.1"/>
    <property type="molecule type" value="Genomic_DNA"/>
</dbReference>
<dbReference type="PANTHER" id="PTHR12652">
    <property type="entry name" value="PEROXISOMAL BIOGENESIS FACTOR 11"/>
    <property type="match status" value="1"/>
</dbReference>
<keyword evidence="2" id="KW-0472">Membrane</keyword>
<dbReference type="PANTHER" id="PTHR12652:SF50">
    <property type="entry name" value="PEROXIN 11"/>
    <property type="match status" value="1"/>
</dbReference>
<keyword evidence="1" id="KW-0962">Peroxisome biogenesis</keyword>
<dbReference type="AlphaFoldDB" id="A0AAN7VSL4"/>
<evidence type="ECO:0000256" key="3">
    <source>
        <dbReference type="ARBA" id="ARBA00023140"/>
    </source>
</evidence>
<name>A0AAN7VSL4_9COLE</name>
<evidence type="ECO:0000256" key="4">
    <source>
        <dbReference type="ARBA" id="ARBA00046271"/>
    </source>
</evidence>